<keyword evidence="2" id="KW-1185">Reference proteome</keyword>
<comment type="caution">
    <text evidence="1">The sequence shown here is derived from an EMBL/GenBank/DDBJ whole genome shotgun (WGS) entry which is preliminary data.</text>
</comment>
<gene>
    <name evidence="1" type="ORF">CLIB1444_08S03950</name>
</gene>
<evidence type="ECO:0000313" key="2">
    <source>
        <dbReference type="Proteomes" id="UP001152531"/>
    </source>
</evidence>
<proteinExistence type="predicted"/>
<name>A0ACA9YAV1_9ASCO</name>
<reference evidence="1" key="1">
    <citation type="submission" date="2022-06" db="EMBL/GenBank/DDBJ databases">
        <authorList>
            <person name="Legras J.-L."/>
            <person name="Devillers H."/>
            <person name="Grondin C."/>
        </authorList>
    </citation>
    <scope>NUCLEOTIDE SEQUENCE</scope>
    <source>
        <strain evidence="1">CLIB 1444</strain>
    </source>
</reference>
<protein>
    <submittedName>
        <fullName evidence="1">SRR1-like protein Ber1p</fullName>
    </submittedName>
</protein>
<evidence type="ECO:0000313" key="1">
    <source>
        <dbReference type="EMBL" id="CAH6722192.1"/>
    </source>
</evidence>
<sequence length="235" mass="27427">MPKEQVKAETMKHEVPEKSPNQKNDMLKIRQKLGSYKEIIEKTNAYKECIDKIPSVKTLRCLALGSPSDSNIAMYQLAFLVLLQEKFKFEVSAYDPIFNDNDNELFSYLKITVEEDFEAEMETTLYYLPHAPLDLTETIIKTEIKYMLGNNIAKHTERLTKSKLHQQYPTLSHLVNLTTQETKDEFITVSRRKKYVPPKIEYDYSTTYFKSLQLTEFDNDGPLNCFSDMTLHVIE</sequence>
<dbReference type="EMBL" id="CALSDN010000008">
    <property type="protein sequence ID" value="CAH6722192.1"/>
    <property type="molecule type" value="Genomic_DNA"/>
</dbReference>
<dbReference type="Proteomes" id="UP001152531">
    <property type="component" value="Unassembled WGS sequence"/>
</dbReference>
<accession>A0ACA9YAV1</accession>
<organism evidence="1 2">
    <name type="scientific">[Candida] jaroonii</name>
    <dbReference type="NCBI Taxonomy" id="467808"/>
    <lineage>
        <taxon>Eukaryota</taxon>
        <taxon>Fungi</taxon>
        <taxon>Dikarya</taxon>
        <taxon>Ascomycota</taxon>
        <taxon>Saccharomycotina</taxon>
        <taxon>Pichiomycetes</taxon>
        <taxon>Debaryomycetaceae</taxon>
        <taxon>Yamadazyma</taxon>
    </lineage>
</organism>